<keyword evidence="4 6" id="KW-1133">Transmembrane helix</keyword>
<dbReference type="RefSeq" id="WP_250025272.1">
    <property type="nucleotide sequence ID" value="NZ_CP097330.1"/>
</dbReference>
<feature type="transmembrane region" description="Helical" evidence="6">
    <location>
        <begin position="338"/>
        <end position="361"/>
    </location>
</feature>
<evidence type="ECO:0000256" key="5">
    <source>
        <dbReference type="ARBA" id="ARBA00023136"/>
    </source>
</evidence>
<gene>
    <name evidence="9" type="ORF">M5D45_07690</name>
</gene>
<sequence>MMTLTGMAARSAWNRRYNLLLMIVAIALSTALLLGVERLRHQVRTGFAQAISGTDLIVGARTSPVQLTLSTVFHLGGVTHGMSWASAQRIADHPLVAWTIPVSLGDSHRGFPVLATSEDYFRHFRYGDRRALALADGRPFGAVFETVLGAEVARRLGYRVGDRIVLSHGEPAHGDDDHHADHADKPFVVTGILAPTGTPVDRTVHIRLDGMEAIHLDWQAGAPVPGMSIPPALVGKFQLTPTHITGVLVGLKLRSRVFALQREIDEDPHEALMAVLPGVALDALWQIVGVGEKSLLGMSALIGVVGLAGLVSSILAALGERRRELAILRAVGARPIDLLILLASEGFVLMLAGTLAGYLLLTGLSLAGAPWLEARLGVALPVAWPRPSELPLLGAILAAGAIASLLPGWRAYRLSLSDGLTPHT</sequence>
<feature type="transmembrane region" description="Helical" evidence="6">
    <location>
        <begin position="390"/>
        <end position="409"/>
    </location>
</feature>
<dbReference type="PANTHER" id="PTHR43738">
    <property type="entry name" value="ABC TRANSPORTER, MEMBRANE PROTEIN"/>
    <property type="match status" value="1"/>
</dbReference>
<dbReference type="Pfam" id="PF12704">
    <property type="entry name" value="MacB_PCD"/>
    <property type="match status" value="1"/>
</dbReference>
<accession>A0AAE9L385</accession>
<dbReference type="EMBL" id="CP097330">
    <property type="protein sequence ID" value="URF05668.1"/>
    <property type="molecule type" value="Genomic_DNA"/>
</dbReference>
<feature type="transmembrane region" description="Helical" evidence="6">
    <location>
        <begin position="295"/>
        <end position="318"/>
    </location>
</feature>
<organism evidence="9 10">
    <name type="scientific">Cupriavidus campinensis</name>
    <dbReference type="NCBI Taxonomy" id="151783"/>
    <lineage>
        <taxon>Bacteria</taxon>
        <taxon>Pseudomonadati</taxon>
        <taxon>Pseudomonadota</taxon>
        <taxon>Betaproteobacteria</taxon>
        <taxon>Burkholderiales</taxon>
        <taxon>Burkholderiaceae</taxon>
        <taxon>Cupriavidus</taxon>
    </lineage>
</organism>
<dbReference type="AlphaFoldDB" id="A0AAE9L385"/>
<feature type="domain" description="ABC3 transporter permease C-terminal" evidence="7">
    <location>
        <begin position="298"/>
        <end position="415"/>
    </location>
</feature>
<evidence type="ECO:0000313" key="10">
    <source>
        <dbReference type="Proteomes" id="UP001056132"/>
    </source>
</evidence>
<keyword evidence="3 6" id="KW-0812">Transmembrane</keyword>
<evidence type="ECO:0000256" key="2">
    <source>
        <dbReference type="ARBA" id="ARBA00022475"/>
    </source>
</evidence>
<name>A0AAE9L385_9BURK</name>
<evidence type="ECO:0000256" key="4">
    <source>
        <dbReference type="ARBA" id="ARBA00022989"/>
    </source>
</evidence>
<dbReference type="GO" id="GO:0005886">
    <property type="term" value="C:plasma membrane"/>
    <property type="evidence" value="ECO:0007669"/>
    <property type="project" value="UniProtKB-SubCell"/>
</dbReference>
<dbReference type="KEGG" id="ccam:M5D45_07690"/>
<evidence type="ECO:0000259" key="7">
    <source>
        <dbReference type="Pfam" id="PF02687"/>
    </source>
</evidence>
<reference evidence="9" key="2">
    <citation type="submission" date="2022-05" db="EMBL/GenBank/DDBJ databases">
        <authorList>
            <person name="Kunte H.-J."/>
        </authorList>
    </citation>
    <scope>NUCLEOTIDE SEQUENCE</scope>
    <source>
        <strain evidence="9">G5</strain>
    </source>
</reference>
<dbReference type="PANTHER" id="PTHR43738:SF2">
    <property type="entry name" value="ABC TRANSPORTER PERMEASE"/>
    <property type="match status" value="1"/>
</dbReference>
<keyword evidence="2" id="KW-1003">Cell membrane</keyword>
<evidence type="ECO:0000256" key="6">
    <source>
        <dbReference type="SAM" id="Phobius"/>
    </source>
</evidence>
<dbReference type="InterPro" id="IPR051125">
    <property type="entry name" value="ABC-4/HrtB_transporter"/>
</dbReference>
<feature type="domain" description="MacB-like periplasmic core" evidence="8">
    <location>
        <begin position="19"/>
        <end position="211"/>
    </location>
</feature>
<evidence type="ECO:0000256" key="1">
    <source>
        <dbReference type="ARBA" id="ARBA00004651"/>
    </source>
</evidence>
<comment type="subcellular location">
    <subcellularLocation>
        <location evidence="1">Cell membrane</location>
        <topology evidence="1">Multi-pass membrane protein</topology>
    </subcellularLocation>
</comment>
<dbReference type="InterPro" id="IPR025857">
    <property type="entry name" value="MacB_PCD"/>
</dbReference>
<reference evidence="9" key="1">
    <citation type="journal article" date="2022" name="Microbiol. Resour. Announc.">
        <title>Genome Sequence of Cupriavidus campinensis Strain G5, a Member of a Bacterial Consortium Capable of Polyethylene Degradation.</title>
        <authorList>
            <person name="Schneider B."/>
            <person name="Pfeiffer F."/>
            <person name="Dyall-Smith M."/>
            <person name="Kunte H.J."/>
        </authorList>
    </citation>
    <scope>NUCLEOTIDE SEQUENCE</scope>
    <source>
        <strain evidence="9">G5</strain>
    </source>
</reference>
<evidence type="ECO:0000259" key="8">
    <source>
        <dbReference type="Pfam" id="PF12704"/>
    </source>
</evidence>
<dbReference type="Proteomes" id="UP001056132">
    <property type="component" value="Chromosome 1"/>
</dbReference>
<evidence type="ECO:0000256" key="3">
    <source>
        <dbReference type="ARBA" id="ARBA00022692"/>
    </source>
</evidence>
<keyword evidence="5 6" id="KW-0472">Membrane</keyword>
<dbReference type="InterPro" id="IPR003838">
    <property type="entry name" value="ABC3_permease_C"/>
</dbReference>
<protein>
    <submittedName>
        <fullName evidence="9">ABC transporter permease</fullName>
    </submittedName>
</protein>
<proteinExistence type="predicted"/>
<dbReference type="Pfam" id="PF02687">
    <property type="entry name" value="FtsX"/>
    <property type="match status" value="1"/>
</dbReference>
<evidence type="ECO:0000313" key="9">
    <source>
        <dbReference type="EMBL" id="URF05668.1"/>
    </source>
</evidence>